<sequence length="559" mass="65374">MSTLPLDLIVYITEIGDLSIKDIFHLTQVNQLLRLKLSHPYFWHNVYNRHLGRVFDTYEIDKSVEPNDYYNECRSYYWKYLEIEKELHDFDEMKNRKIDKYIEKYSFDDNYLPPLLYHLQHEENKWRQDILNCSKFIEFSSSSFLAKLVAGQTFRIGLNKLLDCYKSPENLDSFDEFNFACSLLQKKSYKIINNRRKFFNKIRKVLNHFMTVKHPLPIINDSYCFQNNADYSQYVASLIYSLLLKFKNWTTFDADYIESYNTLTVSSGIKGHHHIITSMIVKVIKEELGKLNIKIHNNEEKDKINLTYSGARIGDSLIWFIFGELHFFTVGDFDRVALERFASSDNSLLSPLSNHGSSDMYKIEDSIIDRLSGKKYLQKIYNPNAFCENYSVLLCKVLFPKLMQESMSKFSSFFISTTDIITRDIKESLRVFLSGENSFYYSFFKHGKLNILPKDFVPGPGFLETDYSPNEYQGNMVMIKRLRIPAVVIGQNPDGVTYKSLCIDSKYSINKSTSFEVMDDISPQDILRFIDCIGPANLSYSRIYGVSFDDGKTPKFLID</sequence>
<dbReference type="VEuPathDB" id="FungiDB:CTRG_05185"/>
<dbReference type="KEGG" id="ctp:CTRG_05185"/>
<dbReference type="eggNOG" id="ENOG502RPXY">
    <property type="taxonomic scope" value="Eukaryota"/>
</dbReference>
<protein>
    <recommendedName>
        <fullName evidence="3">F-box domain-containing protein</fullName>
    </recommendedName>
</protein>
<proteinExistence type="predicted"/>
<evidence type="ECO:0008006" key="3">
    <source>
        <dbReference type="Google" id="ProtNLM"/>
    </source>
</evidence>
<dbReference type="OrthoDB" id="4025890at2759"/>
<gene>
    <name evidence="1" type="ORF">CTRG_05185</name>
</gene>
<dbReference type="SUPFAM" id="SSF81383">
    <property type="entry name" value="F-box domain"/>
    <property type="match status" value="1"/>
</dbReference>
<name>C5MGJ2_CANTT</name>
<reference evidence="1 2" key="1">
    <citation type="journal article" date="2009" name="Nature">
        <title>Evolution of pathogenicity and sexual reproduction in eight Candida genomes.</title>
        <authorList>
            <person name="Butler G."/>
            <person name="Rasmussen M.D."/>
            <person name="Lin M.F."/>
            <person name="Santos M.A."/>
            <person name="Sakthikumar S."/>
            <person name="Munro C.A."/>
            <person name="Rheinbay E."/>
            <person name="Grabherr M."/>
            <person name="Forche A."/>
            <person name="Reedy J.L."/>
            <person name="Agrafioti I."/>
            <person name="Arnaud M.B."/>
            <person name="Bates S."/>
            <person name="Brown A.J."/>
            <person name="Brunke S."/>
            <person name="Costanzo M.C."/>
            <person name="Fitzpatrick D.A."/>
            <person name="de Groot P.W."/>
            <person name="Harris D."/>
            <person name="Hoyer L.L."/>
            <person name="Hube B."/>
            <person name="Klis F.M."/>
            <person name="Kodira C."/>
            <person name="Lennard N."/>
            <person name="Logue M.E."/>
            <person name="Martin R."/>
            <person name="Neiman A.M."/>
            <person name="Nikolaou E."/>
            <person name="Quail M.A."/>
            <person name="Quinn J."/>
            <person name="Santos M.C."/>
            <person name="Schmitzberger F.F."/>
            <person name="Sherlock G."/>
            <person name="Shah P."/>
            <person name="Silverstein K.A."/>
            <person name="Skrzypek M.S."/>
            <person name="Soll D."/>
            <person name="Staggs R."/>
            <person name="Stansfield I."/>
            <person name="Stumpf M.P."/>
            <person name="Sudbery P.E."/>
            <person name="Srikantha T."/>
            <person name="Zeng Q."/>
            <person name="Berman J."/>
            <person name="Berriman M."/>
            <person name="Heitman J."/>
            <person name="Gow N.A."/>
            <person name="Lorenz M.C."/>
            <person name="Birren B.W."/>
            <person name="Kellis M."/>
            <person name="Cuomo C.A."/>
        </authorList>
    </citation>
    <scope>NUCLEOTIDE SEQUENCE [LARGE SCALE GENOMIC DNA]</scope>
    <source>
        <strain evidence="2">ATCC MYA-3404 / T1</strain>
    </source>
</reference>
<keyword evidence="2" id="KW-1185">Reference proteome</keyword>
<dbReference type="EMBL" id="GG692401">
    <property type="protein sequence ID" value="EER31455.1"/>
    <property type="molecule type" value="Genomic_DNA"/>
</dbReference>
<dbReference type="GeneID" id="8299341"/>
<evidence type="ECO:0000313" key="1">
    <source>
        <dbReference type="EMBL" id="EER31455.1"/>
    </source>
</evidence>
<dbReference type="InterPro" id="IPR036047">
    <property type="entry name" value="F-box-like_dom_sf"/>
</dbReference>
<dbReference type="RefSeq" id="XP_002550887.1">
    <property type="nucleotide sequence ID" value="XM_002550841.1"/>
</dbReference>
<evidence type="ECO:0000313" key="2">
    <source>
        <dbReference type="Proteomes" id="UP000002037"/>
    </source>
</evidence>
<dbReference type="AlphaFoldDB" id="C5MGJ2"/>
<dbReference type="Proteomes" id="UP000002037">
    <property type="component" value="Unassembled WGS sequence"/>
</dbReference>
<dbReference type="HOGENOM" id="CLU_493459_0_0_1"/>
<accession>C5MGJ2</accession>
<organism evidence="1 2">
    <name type="scientific">Candida tropicalis (strain ATCC MYA-3404 / T1)</name>
    <name type="common">Yeast</name>
    <dbReference type="NCBI Taxonomy" id="294747"/>
    <lineage>
        <taxon>Eukaryota</taxon>
        <taxon>Fungi</taxon>
        <taxon>Dikarya</taxon>
        <taxon>Ascomycota</taxon>
        <taxon>Saccharomycotina</taxon>
        <taxon>Pichiomycetes</taxon>
        <taxon>Debaryomycetaceae</taxon>
        <taxon>Candida/Lodderomyces clade</taxon>
        <taxon>Candida</taxon>
    </lineage>
</organism>